<evidence type="ECO:0000256" key="1">
    <source>
        <dbReference type="ARBA" id="ARBA00022729"/>
    </source>
</evidence>
<reference evidence="3 4" key="1">
    <citation type="submission" date="2018-11" db="EMBL/GenBank/DDBJ databases">
        <title>Aureibaculum marinum gen. nov., sp. nov., a member of the family Flavobacteriaceae isolated from the Bohai Sea.</title>
        <authorList>
            <person name="Ji X."/>
        </authorList>
    </citation>
    <scope>NUCLEOTIDE SEQUENCE [LARGE SCALE GENOMIC DNA]</scope>
    <source>
        <strain evidence="3 4">BH-SD17</strain>
    </source>
</reference>
<protein>
    <recommendedName>
        <fullName evidence="5">Esterase</fullName>
    </recommendedName>
</protein>
<dbReference type="SUPFAM" id="SSF53474">
    <property type="entry name" value="alpha/beta-Hydrolases"/>
    <property type="match status" value="1"/>
</dbReference>
<keyword evidence="2" id="KW-0378">Hydrolase</keyword>
<keyword evidence="4" id="KW-1185">Reference proteome</keyword>
<dbReference type="Gene3D" id="3.40.50.1820">
    <property type="entry name" value="alpha/beta hydrolase"/>
    <property type="match status" value="1"/>
</dbReference>
<dbReference type="GO" id="GO:0016787">
    <property type="term" value="F:hydrolase activity"/>
    <property type="evidence" value="ECO:0007669"/>
    <property type="project" value="UniProtKB-KW"/>
</dbReference>
<comment type="caution">
    <text evidence="3">The sequence shown here is derived from an EMBL/GenBank/DDBJ whole genome shotgun (WGS) entry which is preliminary data.</text>
</comment>
<dbReference type="AlphaFoldDB" id="A0A3N4NSH5"/>
<organism evidence="3 4">
    <name type="scientific">Aureibaculum marinum</name>
    <dbReference type="NCBI Taxonomy" id="2487930"/>
    <lineage>
        <taxon>Bacteria</taxon>
        <taxon>Pseudomonadati</taxon>
        <taxon>Bacteroidota</taxon>
        <taxon>Flavobacteriia</taxon>
        <taxon>Flavobacteriales</taxon>
        <taxon>Flavobacteriaceae</taxon>
        <taxon>Aureibaculum</taxon>
    </lineage>
</organism>
<sequence>MKPIVIYFLVFFTLLVNGQESFSKSIEKAINIVQTQDSTNYKRALNIFDNAFKQYPDSINGIELYYASVVAASLNNRDKAFEYLTPLANMEIDDEGYPGWSNVLDEYANEDYKNLLKDKRWYKLKAKALVDREEYFNNLKVNEKEFFMSSDVELNAKMPSKKLYKKIKSYNPYLSKQQQDYSISLKINDTTNTSYLVHLPKNYNPKKKYVTLIFLHGAVRFSRLEKYRIAQQLLGGWNRFYTKYASIYDVILVFPSANKTYNWMTSDDGFFIIPKIVKQLKSSLNIDDNKIFISGHSNGATGSFSYLIKQPTQFAGFYGFNTKPKVYTGGTFIENTLNRSFINFSTDQDYYYPPNANDSLSKLMDVLSADYSDYRFNGFPHWFPQFDESEPAYKILFSDVINRERNPFSTKITWEFDDNEYGSIDWLTDIKLDTLDTKKSWHQHLNFEIKKELKFNKNDSLVEVNVNKKAFDFPRKSGKIIAEYHNNIFRIKTSCISSFTINISPEMINLKKKVKIYINDKIYYNQRVKYDNDFMLNSFKKNKDRKQIWINSLQFNV</sequence>
<keyword evidence="1" id="KW-0732">Signal</keyword>
<dbReference type="PANTHER" id="PTHR43037:SF5">
    <property type="entry name" value="FERULOYL ESTERASE"/>
    <property type="match status" value="1"/>
</dbReference>
<evidence type="ECO:0000313" key="3">
    <source>
        <dbReference type="EMBL" id="RPD99144.1"/>
    </source>
</evidence>
<dbReference type="InterPro" id="IPR029058">
    <property type="entry name" value="AB_hydrolase_fold"/>
</dbReference>
<dbReference type="EMBL" id="RPFJ01000004">
    <property type="protein sequence ID" value="RPD99144.1"/>
    <property type="molecule type" value="Genomic_DNA"/>
</dbReference>
<evidence type="ECO:0000313" key="4">
    <source>
        <dbReference type="Proteomes" id="UP000270856"/>
    </source>
</evidence>
<dbReference type="OrthoDB" id="699118at2"/>
<gene>
    <name evidence="3" type="ORF">EGM88_03905</name>
</gene>
<dbReference type="RefSeq" id="WP_123896670.1">
    <property type="nucleotide sequence ID" value="NZ_RPFJ01000004.1"/>
</dbReference>
<proteinExistence type="predicted"/>
<dbReference type="Proteomes" id="UP000270856">
    <property type="component" value="Unassembled WGS sequence"/>
</dbReference>
<accession>A0A3N4NSH5</accession>
<name>A0A3N4NSH5_9FLAO</name>
<evidence type="ECO:0000256" key="2">
    <source>
        <dbReference type="ARBA" id="ARBA00022801"/>
    </source>
</evidence>
<evidence type="ECO:0008006" key="5">
    <source>
        <dbReference type="Google" id="ProtNLM"/>
    </source>
</evidence>
<dbReference type="InterPro" id="IPR050955">
    <property type="entry name" value="Plant_Biomass_Hydrol_Est"/>
</dbReference>
<dbReference type="PANTHER" id="PTHR43037">
    <property type="entry name" value="UNNAMED PRODUCT-RELATED"/>
    <property type="match status" value="1"/>
</dbReference>